<comment type="similarity">
    <text evidence="4">Belongs to the globin family.</text>
</comment>
<dbReference type="InterPro" id="IPR050532">
    <property type="entry name" value="Globin-like_OT"/>
</dbReference>
<gene>
    <name evidence="6" type="ORF">EVAR_35985_1</name>
</gene>
<dbReference type="InterPro" id="IPR000971">
    <property type="entry name" value="Globin"/>
</dbReference>
<evidence type="ECO:0000256" key="3">
    <source>
        <dbReference type="ARBA" id="ARBA00023004"/>
    </source>
</evidence>
<protein>
    <recommendedName>
        <fullName evidence="5">Globin domain-containing protein</fullName>
    </recommendedName>
</protein>
<reference evidence="6 7" key="1">
    <citation type="journal article" date="2019" name="Commun. Biol.">
        <title>The bagworm genome reveals a unique fibroin gene that provides high tensile strength.</title>
        <authorList>
            <person name="Kono N."/>
            <person name="Nakamura H."/>
            <person name="Ohtoshi R."/>
            <person name="Tomita M."/>
            <person name="Numata K."/>
            <person name="Arakawa K."/>
        </authorList>
    </citation>
    <scope>NUCLEOTIDE SEQUENCE [LARGE SCALE GENOMIC DNA]</scope>
</reference>
<dbReference type="OrthoDB" id="6344802at2759"/>
<dbReference type="GO" id="GO:0005344">
    <property type="term" value="F:oxygen carrier activity"/>
    <property type="evidence" value="ECO:0007669"/>
    <property type="project" value="UniProtKB-KW"/>
</dbReference>
<evidence type="ECO:0000313" key="6">
    <source>
        <dbReference type="EMBL" id="GBP54428.1"/>
    </source>
</evidence>
<evidence type="ECO:0000259" key="5">
    <source>
        <dbReference type="Pfam" id="PF00042"/>
    </source>
</evidence>
<dbReference type="EMBL" id="BGZK01000647">
    <property type="protein sequence ID" value="GBP54428.1"/>
    <property type="molecule type" value="Genomic_DNA"/>
</dbReference>
<dbReference type="Gene3D" id="1.10.490.10">
    <property type="entry name" value="Globins"/>
    <property type="match status" value="1"/>
</dbReference>
<name>A0A4C1WSS5_EUMVA</name>
<feature type="domain" description="Globin" evidence="5">
    <location>
        <begin position="25"/>
        <end position="104"/>
    </location>
</feature>
<dbReference type="Proteomes" id="UP000299102">
    <property type="component" value="Unassembled WGS sequence"/>
</dbReference>
<keyword evidence="2" id="KW-0479">Metal-binding</keyword>
<accession>A0A4C1WSS5</accession>
<sequence>MTSTRVHYDPIKLALDVFTRQDTRRLFEENQDLINMFEKFRQCKTKEEQANSMELAEHANNVMNTLDEGIKGLDDLDNFFAYIHQVGASHRRIPGFKVEYFWEFYYHLSPREGCNRLWLAFHDEPQLLVTVYISFKELVRGFTKLTGDLSEGHPSMATAESNISAVRLMIETDKRTTYQQIRTSLGIGMSQVHNISRSETLYAVDTL</sequence>
<dbReference type="SUPFAM" id="SSF46458">
    <property type="entry name" value="Globin-like"/>
    <property type="match status" value="1"/>
</dbReference>
<dbReference type="InterPro" id="IPR009050">
    <property type="entry name" value="Globin-like_sf"/>
</dbReference>
<evidence type="ECO:0000256" key="4">
    <source>
        <dbReference type="RuleBase" id="RU000356"/>
    </source>
</evidence>
<dbReference type="InterPro" id="IPR012292">
    <property type="entry name" value="Globin/Proto"/>
</dbReference>
<evidence type="ECO:0000313" key="7">
    <source>
        <dbReference type="Proteomes" id="UP000299102"/>
    </source>
</evidence>
<dbReference type="PANTHER" id="PTHR46458">
    <property type="entry name" value="BLR2807 PROTEIN"/>
    <property type="match status" value="1"/>
</dbReference>
<keyword evidence="4" id="KW-0561">Oxygen transport</keyword>
<dbReference type="STRING" id="151549.A0A4C1WSS5"/>
<organism evidence="6 7">
    <name type="scientific">Eumeta variegata</name>
    <name type="common">Bagworm moth</name>
    <name type="synonym">Eumeta japonica</name>
    <dbReference type="NCBI Taxonomy" id="151549"/>
    <lineage>
        <taxon>Eukaryota</taxon>
        <taxon>Metazoa</taxon>
        <taxon>Ecdysozoa</taxon>
        <taxon>Arthropoda</taxon>
        <taxon>Hexapoda</taxon>
        <taxon>Insecta</taxon>
        <taxon>Pterygota</taxon>
        <taxon>Neoptera</taxon>
        <taxon>Endopterygota</taxon>
        <taxon>Lepidoptera</taxon>
        <taxon>Glossata</taxon>
        <taxon>Ditrysia</taxon>
        <taxon>Tineoidea</taxon>
        <taxon>Psychidae</taxon>
        <taxon>Oiketicinae</taxon>
        <taxon>Eumeta</taxon>
    </lineage>
</organism>
<comment type="caution">
    <text evidence="6">The sequence shown here is derived from an EMBL/GenBank/DDBJ whole genome shotgun (WGS) entry which is preliminary data.</text>
</comment>
<proteinExistence type="inferred from homology"/>
<dbReference type="GO" id="GO:0046872">
    <property type="term" value="F:metal ion binding"/>
    <property type="evidence" value="ECO:0007669"/>
    <property type="project" value="UniProtKB-KW"/>
</dbReference>
<keyword evidence="1 4" id="KW-0349">Heme</keyword>
<keyword evidence="3" id="KW-0408">Iron</keyword>
<dbReference type="Pfam" id="PF00042">
    <property type="entry name" value="Globin"/>
    <property type="match status" value="1"/>
</dbReference>
<evidence type="ECO:0000256" key="1">
    <source>
        <dbReference type="ARBA" id="ARBA00022617"/>
    </source>
</evidence>
<dbReference type="GO" id="GO:0020037">
    <property type="term" value="F:heme binding"/>
    <property type="evidence" value="ECO:0007669"/>
    <property type="project" value="InterPro"/>
</dbReference>
<dbReference type="GO" id="GO:0019825">
    <property type="term" value="F:oxygen binding"/>
    <property type="evidence" value="ECO:0007669"/>
    <property type="project" value="InterPro"/>
</dbReference>
<keyword evidence="7" id="KW-1185">Reference proteome</keyword>
<keyword evidence="4" id="KW-0813">Transport</keyword>
<dbReference type="PANTHER" id="PTHR46458:SF5">
    <property type="entry name" value="GLOBIN FAMILY PROFILE DOMAIN-CONTAINING PROTEIN"/>
    <property type="match status" value="1"/>
</dbReference>
<evidence type="ECO:0000256" key="2">
    <source>
        <dbReference type="ARBA" id="ARBA00022723"/>
    </source>
</evidence>
<dbReference type="AlphaFoldDB" id="A0A4C1WSS5"/>